<proteinExistence type="predicted"/>
<evidence type="ECO:0000313" key="2">
    <source>
        <dbReference type="Proteomes" id="UP000307702"/>
    </source>
</evidence>
<dbReference type="EMBL" id="SZVP01000002">
    <property type="protein sequence ID" value="TMM47051.1"/>
    <property type="molecule type" value="Genomic_DNA"/>
</dbReference>
<name>A0A8H2JQL7_9GAMM</name>
<protein>
    <submittedName>
        <fullName evidence="1">Uncharacterized protein</fullName>
    </submittedName>
</protein>
<organism evidence="1 2">
    <name type="scientific">Colwellia ponticola</name>
    <dbReference type="NCBI Taxonomy" id="2304625"/>
    <lineage>
        <taxon>Bacteria</taxon>
        <taxon>Pseudomonadati</taxon>
        <taxon>Pseudomonadota</taxon>
        <taxon>Gammaproteobacteria</taxon>
        <taxon>Alteromonadales</taxon>
        <taxon>Colwelliaceae</taxon>
        <taxon>Colwellia</taxon>
    </lineage>
</organism>
<keyword evidence="2" id="KW-1185">Reference proteome</keyword>
<dbReference type="Proteomes" id="UP000307702">
    <property type="component" value="Unassembled WGS sequence"/>
</dbReference>
<evidence type="ECO:0000313" key="1">
    <source>
        <dbReference type="EMBL" id="TMM47051.1"/>
    </source>
</evidence>
<dbReference type="RefSeq" id="WP_138620873.1">
    <property type="nucleotide sequence ID" value="NZ_SZVP01000002.1"/>
</dbReference>
<dbReference type="AlphaFoldDB" id="A0A8H2JQL7"/>
<sequence length="186" mass="21787">MTIPLFLENTEFEDKLAINNFFSDLTFKVYKESFKHSNYQKSQNARTIASKYKNNIAHSIGLVLSDNKHPQCFDEDAWLTILDEERNGPMMMSETFSNCLYSLIEKYTYKLTIEIKTLLWLFADDSIDEIYDVPDELGQDIDDLNVLAFAKAHGMCYWSIGNSIYNEIYLIAEEENRVNDEYTYDE</sequence>
<gene>
    <name evidence="1" type="ORF">FCS21_04635</name>
</gene>
<reference evidence="1 2" key="1">
    <citation type="submission" date="2019-05" db="EMBL/GenBank/DDBJ databases">
        <title>Colwellia ponticola sp. nov., isolated from seawater.</title>
        <authorList>
            <person name="Yoon J.-H."/>
        </authorList>
    </citation>
    <scope>NUCLEOTIDE SEQUENCE [LARGE SCALE GENOMIC DNA]</scope>
    <source>
        <strain evidence="1 2">OISW-25</strain>
    </source>
</reference>
<comment type="caution">
    <text evidence="1">The sequence shown here is derived from an EMBL/GenBank/DDBJ whole genome shotgun (WGS) entry which is preliminary data.</text>
</comment>
<accession>A0A8H2JQL7</accession>